<name>V5IC96_IXORI</name>
<dbReference type="InterPro" id="IPR011400">
    <property type="entry name" value="EIF3B"/>
</dbReference>
<evidence type="ECO:0000256" key="2">
    <source>
        <dbReference type="ARBA" id="ARBA00022540"/>
    </source>
</evidence>
<dbReference type="PANTHER" id="PTHR14068">
    <property type="entry name" value="EUKARYOTIC TRANSLATION INITIATION FACTOR 3 EIF3 -RELATED"/>
    <property type="match status" value="1"/>
</dbReference>
<keyword evidence="1" id="KW-0963">Cytoplasm</keyword>
<accession>V5IC96</accession>
<keyword evidence="2 6" id="KW-0396">Initiation factor</keyword>
<evidence type="ECO:0000256" key="5">
    <source>
        <dbReference type="SAM" id="MobiDB-lite"/>
    </source>
</evidence>
<feature type="region of interest" description="Disordered" evidence="5">
    <location>
        <begin position="124"/>
        <end position="143"/>
    </location>
</feature>
<evidence type="ECO:0000256" key="3">
    <source>
        <dbReference type="ARBA" id="ARBA00022884"/>
    </source>
</evidence>
<dbReference type="SUPFAM" id="SSF50978">
    <property type="entry name" value="WD40 repeat-like"/>
    <property type="match status" value="1"/>
</dbReference>
<organism evidence="6">
    <name type="scientific">Ixodes ricinus</name>
    <name type="common">Common tick</name>
    <name type="synonym">Acarus ricinus</name>
    <dbReference type="NCBI Taxonomy" id="34613"/>
    <lineage>
        <taxon>Eukaryota</taxon>
        <taxon>Metazoa</taxon>
        <taxon>Ecdysozoa</taxon>
        <taxon>Arthropoda</taxon>
        <taxon>Chelicerata</taxon>
        <taxon>Arachnida</taxon>
        <taxon>Acari</taxon>
        <taxon>Parasitiformes</taxon>
        <taxon>Ixodida</taxon>
        <taxon>Ixodoidea</taxon>
        <taxon>Ixodidae</taxon>
        <taxon>Ixodinae</taxon>
        <taxon>Ixodes</taxon>
    </lineage>
</organism>
<dbReference type="PANTHER" id="PTHR14068:SF0">
    <property type="entry name" value="EUKARYOTIC TRANSLATION INITIATION FACTOR 3 SUBUNIT B"/>
    <property type="match status" value="1"/>
</dbReference>
<dbReference type="InterPro" id="IPR015943">
    <property type="entry name" value="WD40/YVTN_repeat-like_dom_sf"/>
</dbReference>
<dbReference type="GO" id="GO:0003723">
    <property type="term" value="F:RNA binding"/>
    <property type="evidence" value="ECO:0007669"/>
    <property type="project" value="UniProtKB-KW"/>
</dbReference>
<sequence>MKIFRRNGRSLSLSPMSTMATCVSGCKTRTALTSSASCTVVERKVAVYLNSNPEPTVVKDRERWTDNLVMWSPLGTYLATFHQQGIALWGGPQYNQIMRFTHFGVKFIDFSPCENYLVTLSPPSPDTFHQPQRGGAGGPGGPEEAQVVIIWDIRTGMKRRSFTADPEMHTWPMFKWSSDDRFFARPHSGHAEHLRNDPPFGLLDNEVPSRCPASGTSRGPRCRTSWLTGWRRTRMCRPGLP</sequence>
<evidence type="ECO:0000256" key="1">
    <source>
        <dbReference type="ARBA" id="ARBA00022490"/>
    </source>
</evidence>
<keyword evidence="4" id="KW-0648">Protein biosynthesis</keyword>
<keyword evidence="3" id="KW-0694">RNA-binding</keyword>
<dbReference type="GO" id="GO:0031369">
    <property type="term" value="F:translation initiation factor binding"/>
    <property type="evidence" value="ECO:0007669"/>
    <property type="project" value="InterPro"/>
</dbReference>
<protein>
    <submittedName>
        <fullName evidence="6">Putative translation initiation factor 3 subunit b eif-3b</fullName>
    </submittedName>
</protein>
<dbReference type="GO" id="GO:0005852">
    <property type="term" value="C:eukaryotic translation initiation factor 3 complex"/>
    <property type="evidence" value="ECO:0007669"/>
    <property type="project" value="InterPro"/>
</dbReference>
<dbReference type="Gene3D" id="2.130.10.10">
    <property type="entry name" value="YVTN repeat-like/Quinoprotein amine dehydrogenase"/>
    <property type="match status" value="1"/>
</dbReference>
<dbReference type="GO" id="GO:0003743">
    <property type="term" value="F:translation initiation factor activity"/>
    <property type="evidence" value="ECO:0007669"/>
    <property type="project" value="UniProtKB-KW"/>
</dbReference>
<dbReference type="InterPro" id="IPR036322">
    <property type="entry name" value="WD40_repeat_dom_sf"/>
</dbReference>
<evidence type="ECO:0000256" key="4">
    <source>
        <dbReference type="ARBA" id="ARBA00022917"/>
    </source>
</evidence>
<proteinExistence type="evidence at transcript level"/>
<dbReference type="AlphaFoldDB" id="V5IC96"/>
<reference evidence="6" key="1">
    <citation type="journal article" date="2015" name="Sci. Rep.">
        <title>Tissue- and time-dependent transcription in Ixodes ricinus salivary glands and midguts when blood feeding on the vertebrate host.</title>
        <authorList>
            <person name="Kotsyfakis M."/>
            <person name="Schwarz A."/>
            <person name="Erhart J."/>
            <person name="Ribeiro J.M."/>
        </authorList>
    </citation>
    <scope>NUCLEOTIDE SEQUENCE</scope>
    <source>
        <tissue evidence="6">Salivary gland and midgut</tissue>
    </source>
</reference>
<evidence type="ECO:0000313" key="6">
    <source>
        <dbReference type="EMBL" id="JAB70396.1"/>
    </source>
</evidence>
<dbReference type="EMBL" id="GANP01014072">
    <property type="protein sequence ID" value="JAB70396.1"/>
    <property type="molecule type" value="mRNA"/>
</dbReference>